<proteinExistence type="predicted"/>
<feature type="transmembrane region" description="Helical" evidence="11">
    <location>
        <begin position="46"/>
        <end position="67"/>
    </location>
</feature>
<evidence type="ECO:0000256" key="6">
    <source>
        <dbReference type="ARBA" id="ARBA00023136"/>
    </source>
</evidence>
<dbReference type="GO" id="GO:0071555">
    <property type="term" value="P:cell wall organization"/>
    <property type="evidence" value="ECO:0007669"/>
    <property type="project" value="UniProtKB-KW"/>
</dbReference>
<evidence type="ECO:0000256" key="8">
    <source>
        <dbReference type="PIRSR" id="PIRSR605150-1"/>
    </source>
</evidence>
<reference evidence="12" key="1">
    <citation type="submission" date="2019-08" db="EMBL/GenBank/DDBJ databases">
        <title>Reference gene set and small RNA set construction with multiple tissues from Davidia involucrata Baill.</title>
        <authorList>
            <person name="Yang H."/>
            <person name="Zhou C."/>
            <person name="Li G."/>
            <person name="Wang J."/>
            <person name="Gao P."/>
            <person name="Wang M."/>
            <person name="Wang R."/>
            <person name="Zhao Y."/>
        </authorList>
    </citation>
    <scope>NUCLEOTIDE SEQUENCE</scope>
    <source>
        <tissue evidence="12">Mixed with DoveR01_LX</tissue>
    </source>
</reference>
<feature type="active site" evidence="8">
    <location>
        <position position="134"/>
    </location>
</feature>
<evidence type="ECO:0000256" key="7">
    <source>
        <dbReference type="ARBA" id="ARBA00023316"/>
    </source>
</evidence>
<evidence type="ECO:0000256" key="4">
    <source>
        <dbReference type="ARBA" id="ARBA00022692"/>
    </source>
</evidence>
<dbReference type="EMBL" id="GHES01015420">
    <property type="protein sequence ID" value="MPA45979.1"/>
    <property type="molecule type" value="Transcribed_RNA"/>
</dbReference>
<feature type="transmembrane region" description="Helical" evidence="11">
    <location>
        <begin position="529"/>
        <end position="550"/>
    </location>
</feature>
<protein>
    <submittedName>
        <fullName evidence="12">Putative cellulose synthase-like protein H1 isoform X1</fullName>
        <ecNumber evidence="12">2.4.1.12</ecNumber>
    </submittedName>
</protein>
<accession>A0A5B6ZNZ0</accession>
<dbReference type="InterPro" id="IPR029044">
    <property type="entry name" value="Nucleotide-diphossugar_trans"/>
</dbReference>
<evidence type="ECO:0000256" key="10">
    <source>
        <dbReference type="PIRSR" id="PIRSR605150-3"/>
    </source>
</evidence>
<feature type="active site" evidence="8">
    <location>
        <position position="458"/>
    </location>
</feature>
<feature type="binding site" evidence="10">
    <location>
        <position position="268"/>
    </location>
    <ligand>
        <name>Mn(2+)</name>
        <dbReference type="ChEBI" id="CHEBI:29035"/>
    </ligand>
</feature>
<dbReference type="GO" id="GO:0012505">
    <property type="term" value="C:endomembrane system"/>
    <property type="evidence" value="ECO:0007669"/>
    <property type="project" value="UniProtKB-SubCell"/>
</dbReference>
<feature type="transmembrane region" description="Helical" evidence="11">
    <location>
        <begin position="22"/>
        <end position="40"/>
    </location>
</feature>
<comment type="subcellular location">
    <subcellularLocation>
        <location evidence="1">Endomembrane system</location>
        <topology evidence="1">Multi-pass membrane protein</topology>
    </subcellularLocation>
</comment>
<dbReference type="Gene3D" id="3.90.550.10">
    <property type="entry name" value="Spore Coat Polysaccharide Biosynthesis Protein SpsA, Chain A"/>
    <property type="match status" value="1"/>
</dbReference>
<feature type="transmembrane region" description="Helical" evidence="11">
    <location>
        <begin position="694"/>
        <end position="711"/>
    </location>
</feature>
<feature type="transmembrane region" description="Helical" evidence="11">
    <location>
        <begin position="660"/>
        <end position="682"/>
    </location>
</feature>
<keyword evidence="7" id="KW-0961">Cell wall biogenesis/degradation</keyword>
<feature type="binding site" evidence="9">
    <location>
        <position position="105"/>
    </location>
    <ligand>
        <name>UDP-alpha-D-glucose</name>
        <dbReference type="ChEBI" id="CHEBI:58885"/>
    </ligand>
</feature>
<keyword evidence="6 11" id="KW-0472">Membrane</keyword>
<evidence type="ECO:0000256" key="11">
    <source>
        <dbReference type="SAM" id="Phobius"/>
    </source>
</evidence>
<dbReference type="InterPro" id="IPR005150">
    <property type="entry name" value="Cellulose_synth"/>
</dbReference>
<keyword evidence="2 12" id="KW-0328">Glycosyltransferase</keyword>
<feature type="transmembrane region" description="Helical" evidence="11">
    <location>
        <begin position="607"/>
        <end position="625"/>
    </location>
</feature>
<dbReference type="GO" id="GO:0030244">
    <property type="term" value="P:cellulose biosynthetic process"/>
    <property type="evidence" value="ECO:0007669"/>
    <property type="project" value="InterPro"/>
</dbReference>
<dbReference type="FunFam" id="3.90.550.10:FF:000145">
    <property type="entry name" value="Cellulose synthase-like protein H1"/>
    <property type="match status" value="1"/>
</dbReference>
<evidence type="ECO:0000256" key="2">
    <source>
        <dbReference type="ARBA" id="ARBA00022676"/>
    </source>
</evidence>
<keyword evidence="3 12" id="KW-0808">Transferase</keyword>
<dbReference type="Pfam" id="PF03552">
    <property type="entry name" value="Cellulose_synt"/>
    <property type="match status" value="1"/>
</dbReference>
<name>A0A5B6ZNZ0_DAVIN</name>
<dbReference type="PANTHER" id="PTHR13301">
    <property type="entry name" value="X-BOX TRANSCRIPTION FACTOR-RELATED"/>
    <property type="match status" value="1"/>
</dbReference>
<evidence type="ECO:0000256" key="9">
    <source>
        <dbReference type="PIRSR" id="PIRSR605150-2"/>
    </source>
</evidence>
<dbReference type="GO" id="GO:0016760">
    <property type="term" value="F:cellulose synthase (UDP-forming) activity"/>
    <property type="evidence" value="ECO:0007669"/>
    <property type="project" value="UniProtKB-EC"/>
</dbReference>
<keyword evidence="4 11" id="KW-0812">Transmembrane</keyword>
<dbReference type="SUPFAM" id="SSF53448">
    <property type="entry name" value="Nucleotide-diphospho-sugar transferases"/>
    <property type="match status" value="1"/>
</dbReference>
<feature type="binding site" evidence="10">
    <location>
        <position position="292"/>
    </location>
    <ligand>
        <name>Mn(2+)</name>
        <dbReference type="ChEBI" id="CHEBI:29035"/>
    </ligand>
</feature>
<evidence type="ECO:0000256" key="1">
    <source>
        <dbReference type="ARBA" id="ARBA00004127"/>
    </source>
</evidence>
<organism evidence="12">
    <name type="scientific">Davidia involucrata</name>
    <name type="common">Dove tree</name>
    <dbReference type="NCBI Taxonomy" id="16924"/>
    <lineage>
        <taxon>Eukaryota</taxon>
        <taxon>Viridiplantae</taxon>
        <taxon>Streptophyta</taxon>
        <taxon>Embryophyta</taxon>
        <taxon>Tracheophyta</taxon>
        <taxon>Spermatophyta</taxon>
        <taxon>Magnoliopsida</taxon>
        <taxon>eudicotyledons</taxon>
        <taxon>Gunneridae</taxon>
        <taxon>Pentapetalae</taxon>
        <taxon>asterids</taxon>
        <taxon>Cornales</taxon>
        <taxon>Nyssaceae</taxon>
        <taxon>Davidia</taxon>
    </lineage>
</organism>
<evidence type="ECO:0000313" key="12">
    <source>
        <dbReference type="EMBL" id="MPA45979.1"/>
    </source>
</evidence>
<feature type="transmembrane region" description="Helical" evidence="11">
    <location>
        <begin position="723"/>
        <end position="742"/>
    </location>
</feature>
<dbReference type="GO" id="GO:0016020">
    <property type="term" value="C:membrane"/>
    <property type="evidence" value="ECO:0007669"/>
    <property type="project" value="InterPro"/>
</dbReference>
<keyword evidence="5 11" id="KW-1133">Transmembrane helix</keyword>
<dbReference type="EC" id="2.4.1.12" evidence="12"/>
<feature type="binding site" evidence="9">
    <location>
        <position position="134"/>
    </location>
    <ligand>
        <name>UDP-alpha-D-glucose</name>
        <dbReference type="ChEBI" id="CHEBI:58885"/>
    </ligand>
</feature>
<evidence type="ECO:0000256" key="5">
    <source>
        <dbReference type="ARBA" id="ARBA00022989"/>
    </source>
</evidence>
<evidence type="ECO:0000256" key="3">
    <source>
        <dbReference type="ARBA" id="ARBA00022679"/>
    </source>
</evidence>
<dbReference type="AlphaFoldDB" id="A0A5B6ZNZ0"/>
<sequence length="748" mass="84121">MANPIPLPLHERISRKNTIPRIVELIILFLLLSLLVYRLLSLRNHGITWLLAFLCESWFTFIWVLTVNAKWNQVDYKTYPEYLLQWAPELPPVDMFVTTADPVLEPPIITVNTVLSLLAVDYPAHKLACYVSDDGASPLTFYSLLEASKFAKLWVPFCKKYNIQVRAPFRYFSGKPLSSQDVSLEFQQEWRNMKDEYEQLTQKIEDASKRSVPCDLTGEFAVFSNIERRNHPTIIKVIWENKEAESSGLPHLVYISREKRPKHPHHFKAGAMNVLTRVSGVMTNAPFMLNVDCDMYANNPQIFLHAMCLLLGVKNERDSAFVQSPQKFYDGLKDDPFGNQMVVTLEYLGHGIVGIQGPFYQGTGCFHRRKVIYGLSPDDKEINGKFNDEDLQKQFGNSKVLIKSAAQILLGLDGKTSSAPQYLSSSVEVANHVAGCGYEYGTSWGKKVGWIYGSTTEDVLTGLTIHERGWRSTFCSLDPPAFLGCAPSGGPASMIQQKRWATGLLEILFSTRSPFLATLFGKLEFRQCLAYLWLLVWGLRSIPELCYAALPAYCIITNSHFLPQVHEPAIFIHVTLFVIYNLYTVSEYIRTGLSIRAWWNNNRMCRITIMTAWLFGVLSVIPKLLGLSEMVFEVTQKDQTTTSDDSNANAGRFTFNESPIFVPGITILLVNLTALATGLLGFRPASHGGDGSAGIGEFICSVWVVLCFWAFLKGLFGKGKYGIPSSTICKSGVLALLFVHFCKWTSRS</sequence>
<feature type="transmembrane region" description="Helical" evidence="11">
    <location>
        <begin position="570"/>
        <end position="586"/>
    </location>
</feature>
<gene>
    <name evidence="12" type="ORF">Din_015420</name>
</gene>